<dbReference type="EMBL" id="FR824061">
    <property type="protein sequence ID" value="CCA15859.1"/>
    <property type="molecule type" value="Genomic_DNA"/>
</dbReference>
<dbReference type="GO" id="GO:0003676">
    <property type="term" value="F:nucleic acid binding"/>
    <property type="evidence" value="ECO:0007669"/>
    <property type="project" value="InterPro"/>
</dbReference>
<reference evidence="1" key="2">
    <citation type="submission" date="2011-02" db="EMBL/GenBank/DDBJ databases">
        <authorList>
            <person name="MacLean D."/>
        </authorList>
    </citation>
    <scope>NUCLEOTIDE SEQUENCE</scope>
</reference>
<dbReference type="HOGENOM" id="CLU_889913_0_0_1"/>
<accession>F0W461</accession>
<gene>
    <name evidence="1" type="primary">AlNc14C16G1744</name>
    <name evidence="1" type="ORF">ALNC14_020020</name>
</gene>
<dbReference type="InterPro" id="IPR036882">
    <property type="entry name" value="Alba-like_dom_sf"/>
</dbReference>
<sequence>MERFYESVEFSRNLRAMESAREVLKKFRPYFKVIAITKRPRTMERLTREWLDENFDEVFDRLIFVDFEDKSVLLEKKRDMYAKAKVKVAVGSDASVLPVGGGVKFSIMVNHVPWNEAEYPDTTKVSNWSGMAAVLQSIVDDLQLSYSDNIRPAPRLSSFEDDLVTISRKKPAGFYAHYITNKFEGQQRKSVRMQATYDAISTAIQATEVLRMEKKAIISKISTECAHDPSRPSRSRLVPRIELLLTRVQSEHAETATATKMLE</sequence>
<dbReference type="AlphaFoldDB" id="F0W461"/>
<proteinExistence type="predicted"/>
<organism evidence="1">
    <name type="scientific">Albugo laibachii Nc14</name>
    <dbReference type="NCBI Taxonomy" id="890382"/>
    <lineage>
        <taxon>Eukaryota</taxon>
        <taxon>Sar</taxon>
        <taxon>Stramenopiles</taxon>
        <taxon>Oomycota</taxon>
        <taxon>Peronosporomycetes</taxon>
        <taxon>Albuginales</taxon>
        <taxon>Albuginaceae</taxon>
        <taxon>Albugo</taxon>
    </lineage>
</organism>
<reference evidence="1" key="1">
    <citation type="journal article" date="2011" name="PLoS Biol.">
        <title>Gene gain and loss during evolution of obligate parasitism in the white rust pathogen of Arabidopsis thaliana.</title>
        <authorList>
            <person name="Kemen E."/>
            <person name="Gardiner A."/>
            <person name="Schultz-Larsen T."/>
            <person name="Kemen A.C."/>
            <person name="Balmuth A.L."/>
            <person name="Robert-Seilaniantz A."/>
            <person name="Bailey K."/>
            <person name="Holub E."/>
            <person name="Studholme D.J."/>
            <person name="Maclean D."/>
            <person name="Jones J.D."/>
        </authorList>
    </citation>
    <scope>NUCLEOTIDE SEQUENCE</scope>
</reference>
<dbReference type="SUPFAM" id="SSF82704">
    <property type="entry name" value="AlbA-like"/>
    <property type="match status" value="1"/>
</dbReference>
<dbReference type="InterPro" id="IPR023214">
    <property type="entry name" value="HAD_sf"/>
</dbReference>
<protein>
    <submittedName>
        <fullName evidence="1">Uncharacterized protein AlNc14C16G1744</fullName>
    </submittedName>
</protein>
<name>F0W461_9STRA</name>
<evidence type="ECO:0000313" key="1">
    <source>
        <dbReference type="EMBL" id="CCA15859.1"/>
    </source>
</evidence>
<dbReference type="Gene3D" id="3.40.50.1000">
    <property type="entry name" value="HAD superfamily/HAD-like"/>
    <property type="match status" value="1"/>
</dbReference>
<dbReference type="Gene3D" id="3.30.110.20">
    <property type="entry name" value="Alba-like domain"/>
    <property type="match status" value="1"/>
</dbReference>